<dbReference type="EMBL" id="SIHJ01000001">
    <property type="protein sequence ID" value="TWT36380.1"/>
    <property type="molecule type" value="Genomic_DNA"/>
</dbReference>
<feature type="signal peptide" evidence="1">
    <location>
        <begin position="1"/>
        <end position="27"/>
    </location>
</feature>
<gene>
    <name evidence="2" type="ORF">KOR34_12850</name>
</gene>
<accession>A0A5C5VER6</accession>
<sequence precursor="true">MLPRALKPELVWALAALAMALAPAAYAQRVQVPEANGAYGAPPPPSFAPPAAGGATPMYGAPLGGAGFDPYALPPSSPPPVVSPYSVAPPSYPPPYQAAPAAPYGATPYGTVPPYPEAAAGPSPYAWESGTYGFETADGGTLEFQRFLQELAFEYTFLYGDHSADALEINRLEISSTVAFPMFGNIKAPLLVTPGFAFNWLEGPVTVPTMTSSGADLPPRVYDAYLDLAWFPQPTPMFGAELGVRTGVWTDFQEVNSDSVRILGRGLAKVRVSPTLELLAGAVYLDRLRVKLLPAGGFRLQPNDIWDIYMVFPNPTIRRRLAPYGGVDWVWFTAGEYGGGSWTIRRLTGPDRFDYNDIRISTGFEWENQSQVSGHFEVGVAFDRELVYASGDPPTFSLDTTFMIRAGVEF</sequence>
<feature type="chain" id="PRO_5022693126" description="Outer membrane protein beta-barrel domain-containing protein" evidence="1">
    <location>
        <begin position="28"/>
        <end position="410"/>
    </location>
</feature>
<keyword evidence="3" id="KW-1185">Reference proteome</keyword>
<evidence type="ECO:0000313" key="2">
    <source>
        <dbReference type="EMBL" id="TWT36380.1"/>
    </source>
</evidence>
<reference evidence="2 3" key="1">
    <citation type="submission" date="2019-02" db="EMBL/GenBank/DDBJ databases">
        <title>Deep-cultivation of Planctomycetes and their phenomic and genomic characterization uncovers novel biology.</title>
        <authorList>
            <person name="Wiegand S."/>
            <person name="Jogler M."/>
            <person name="Boedeker C."/>
            <person name="Pinto D."/>
            <person name="Vollmers J."/>
            <person name="Rivas-Marin E."/>
            <person name="Kohn T."/>
            <person name="Peeters S.H."/>
            <person name="Heuer A."/>
            <person name="Rast P."/>
            <person name="Oberbeckmann S."/>
            <person name="Bunk B."/>
            <person name="Jeske O."/>
            <person name="Meyerdierks A."/>
            <person name="Storesund J.E."/>
            <person name="Kallscheuer N."/>
            <person name="Luecker S."/>
            <person name="Lage O.M."/>
            <person name="Pohl T."/>
            <person name="Merkel B.J."/>
            <person name="Hornburger P."/>
            <person name="Mueller R.-W."/>
            <person name="Bruemmer F."/>
            <person name="Labrenz M."/>
            <person name="Spormann A.M."/>
            <person name="Op Den Camp H."/>
            <person name="Overmann J."/>
            <person name="Amann R."/>
            <person name="Jetten M.S.M."/>
            <person name="Mascher T."/>
            <person name="Medema M.H."/>
            <person name="Devos D.P."/>
            <person name="Kaster A.-K."/>
            <person name="Ovreas L."/>
            <person name="Rohde M."/>
            <person name="Galperin M.Y."/>
            <person name="Jogler C."/>
        </authorList>
    </citation>
    <scope>NUCLEOTIDE SEQUENCE [LARGE SCALE GENOMIC DNA]</scope>
    <source>
        <strain evidence="2 3">KOR34</strain>
    </source>
</reference>
<evidence type="ECO:0008006" key="4">
    <source>
        <dbReference type="Google" id="ProtNLM"/>
    </source>
</evidence>
<comment type="caution">
    <text evidence="2">The sequence shown here is derived from an EMBL/GenBank/DDBJ whole genome shotgun (WGS) entry which is preliminary data.</text>
</comment>
<organism evidence="2 3">
    <name type="scientific">Posidoniimonas corsicana</name>
    <dbReference type="NCBI Taxonomy" id="1938618"/>
    <lineage>
        <taxon>Bacteria</taxon>
        <taxon>Pseudomonadati</taxon>
        <taxon>Planctomycetota</taxon>
        <taxon>Planctomycetia</taxon>
        <taxon>Pirellulales</taxon>
        <taxon>Lacipirellulaceae</taxon>
        <taxon>Posidoniimonas</taxon>
    </lineage>
</organism>
<name>A0A5C5VER6_9BACT</name>
<keyword evidence="1" id="KW-0732">Signal</keyword>
<evidence type="ECO:0000313" key="3">
    <source>
        <dbReference type="Proteomes" id="UP000316714"/>
    </source>
</evidence>
<evidence type="ECO:0000256" key="1">
    <source>
        <dbReference type="SAM" id="SignalP"/>
    </source>
</evidence>
<dbReference type="Proteomes" id="UP000316714">
    <property type="component" value="Unassembled WGS sequence"/>
</dbReference>
<protein>
    <recommendedName>
        <fullName evidence="4">Outer membrane protein beta-barrel domain-containing protein</fullName>
    </recommendedName>
</protein>
<proteinExistence type="predicted"/>
<dbReference type="AlphaFoldDB" id="A0A5C5VER6"/>